<dbReference type="InterPro" id="IPR052343">
    <property type="entry name" value="Retrotransposon-Effector_Assoc"/>
</dbReference>
<sequence>MDPNKAFDIDGLSGNFVKYNWEIVGNDTINFCLNVLNGNKNIFSLNETMIILIPKIRDPCEITNFRLISLCRFFYKIISTAYVNRLKAVIPSCISQNQSAFLPGRMIHDNMLIAHELLYYFKSSKNGPNKGYGQARYEQSIRPRGVEIH</sequence>
<dbReference type="PANTHER" id="PTHR46890">
    <property type="entry name" value="NON-LTR RETROLELEMENT REVERSE TRANSCRIPTASE-LIKE PROTEIN-RELATED"/>
    <property type="match status" value="1"/>
</dbReference>
<evidence type="ECO:0000313" key="2">
    <source>
        <dbReference type="Proteomes" id="UP000828251"/>
    </source>
</evidence>
<accession>A0A9D3ZZ23</accession>
<evidence type="ECO:0000313" key="1">
    <source>
        <dbReference type="EMBL" id="KAH1074566.1"/>
    </source>
</evidence>
<gene>
    <name evidence="1" type="ORF">J1N35_026894</name>
</gene>
<name>A0A9D3ZZ23_9ROSI</name>
<proteinExistence type="predicted"/>
<evidence type="ECO:0008006" key="3">
    <source>
        <dbReference type="Google" id="ProtNLM"/>
    </source>
</evidence>
<dbReference type="Proteomes" id="UP000828251">
    <property type="component" value="Unassembled WGS sequence"/>
</dbReference>
<dbReference type="PANTHER" id="PTHR46890:SF1">
    <property type="entry name" value="REVERSE TRANSCRIPTASE DOMAIN-CONTAINING PROTEIN"/>
    <property type="match status" value="1"/>
</dbReference>
<dbReference type="OrthoDB" id="1000116at2759"/>
<comment type="caution">
    <text evidence="1">The sequence shown here is derived from an EMBL/GenBank/DDBJ whole genome shotgun (WGS) entry which is preliminary data.</text>
</comment>
<protein>
    <recommendedName>
        <fullName evidence="3">Reverse transcriptase domain-containing protein</fullName>
    </recommendedName>
</protein>
<organism evidence="1 2">
    <name type="scientific">Gossypium stocksii</name>
    <dbReference type="NCBI Taxonomy" id="47602"/>
    <lineage>
        <taxon>Eukaryota</taxon>
        <taxon>Viridiplantae</taxon>
        <taxon>Streptophyta</taxon>
        <taxon>Embryophyta</taxon>
        <taxon>Tracheophyta</taxon>
        <taxon>Spermatophyta</taxon>
        <taxon>Magnoliopsida</taxon>
        <taxon>eudicotyledons</taxon>
        <taxon>Gunneridae</taxon>
        <taxon>Pentapetalae</taxon>
        <taxon>rosids</taxon>
        <taxon>malvids</taxon>
        <taxon>Malvales</taxon>
        <taxon>Malvaceae</taxon>
        <taxon>Malvoideae</taxon>
        <taxon>Gossypium</taxon>
    </lineage>
</organism>
<dbReference type="EMBL" id="JAIQCV010000008">
    <property type="protein sequence ID" value="KAH1074566.1"/>
    <property type="molecule type" value="Genomic_DNA"/>
</dbReference>
<keyword evidence="2" id="KW-1185">Reference proteome</keyword>
<reference evidence="1 2" key="1">
    <citation type="journal article" date="2021" name="Plant Biotechnol. J.">
        <title>Multi-omics assisted identification of the key and species-specific regulatory components of drought-tolerant mechanisms in Gossypium stocksii.</title>
        <authorList>
            <person name="Yu D."/>
            <person name="Ke L."/>
            <person name="Zhang D."/>
            <person name="Wu Y."/>
            <person name="Sun Y."/>
            <person name="Mei J."/>
            <person name="Sun J."/>
            <person name="Sun Y."/>
        </authorList>
    </citation>
    <scope>NUCLEOTIDE SEQUENCE [LARGE SCALE GENOMIC DNA]</scope>
    <source>
        <strain evidence="2">cv. E1</strain>
        <tissue evidence="1">Leaf</tissue>
    </source>
</reference>
<dbReference type="AlphaFoldDB" id="A0A9D3ZZ23"/>